<dbReference type="Pfam" id="PF03652">
    <property type="entry name" value="RuvX"/>
    <property type="match status" value="1"/>
</dbReference>
<comment type="caution">
    <text evidence="2">The sequence shown here is derived from an EMBL/GenBank/DDBJ whole genome shotgun (WGS) entry which is preliminary data.</text>
</comment>
<dbReference type="SMART" id="SM00636">
    <property type="entry name" value="Glyco_18"/>
    <property type="match status" value="1"/>
</dbReference>
<dbReference type="InterPro" id="IPR012337">
    <property type="entry name" value="RNaseH-like_sf"/>
</dbReference>
<evidence type="ECO:0000259" key="1">
    <source>
        <dbReference type="SMART" id="SM00636"/>
    </source>
</evidence>
<dbReference type="InterPro" id="IPR017853">
    <property type="entry name" value="GH"/>
</dbReference>
<dbReference type="Pfam" id="PF00704">
    <property type="entry name" value="Glyco_hydro_18"/>
    <property type="match status" value="1"/>
</dbReference>
<protein>
    <recommendedName>
        <fullName evidence="1">Chitinase II/V-like catalytic domain-containing protein</fullName>
    </recommendedName>
</protein>
<dbReference type="GO" id="GO:0006032">
    <property type="term" value="P:chitin catabolic process"/>
    <property type="evidence" value="ECO:0007669"/>
    <property type="project" value="TreeGrafter"/>
</dbReference>
<organism evidence="2 3">
    <name type="scientific">Acer saccharum</name>
    <name type="common">Sugar maple</name>
    <dbReference type="NCBI Taxonomy" id="4024"/>
    <lineage>
        <taxon>Eukaryota</taxon>
        <taxon>Viridiplantae</taxon>
        <taxon>Streptophyta</taxon>
        <taxon>Embryophyta</taxon>
        <taxon>Tracheophyta</taxon>
        <taxon>Spermatophyta</taxon>
        <taxon>Magnoliopsida</taxon>
        <taxon>eudicotyledons</taxon>
        <taxon>Gunneridae</taxon>
        <taxon>Pentapetalae</taxon>
        <taxon>rosids</taxon>
        <taxon>malvids</taxon>
        <taxon>Sapindales</taxon>
        <taxon>Sapindaceae</taxon>
        <taxon>Hippocastanoideae</taxon>
        <taxon>Acereae</taxon>
        <taxon>Acer</taxon>
    </lineage>
</organism>
<dbReference type="InterPro" id="IPR037027">
    <property type="entry name" value="YqgF/RNaseH-like_dom_sf"/>
</dbReference>
<name>A0AA39RKW9_ACESA</name>
<dbReference type="Gene3D" id="3.30.420.140">
    <property type="entry name" value="YqgF/RNase H-like domain"/>
    <property type="match status" value="1"/>
</dbReference>
<dbReference type="Proteomes" id="UP001168877">
    <property type="component" value="Unassembled WGS sequence"/>
</dbReference>
<dbReference type="GO" id="GO:0008061">
    <property type="term" value="F:chitin binding"/>
    <property type="evidence" value="ECO:0007669"/>
    <property type="project" value="InterPro"/>
</dbReference>
<dbReference type="EMBL" id="JAUESC010000386">
    <property type="protein sequence ID" value="KAK0576301.1"/>
    <property type="molecule type" value="Genomic_DNA"/>
</dbReference>
<evidence type="ECO:0000313" key="3">
    <source>
        <dbReference type="Proteomes" id="UP001168877"/>
    </source>
</evidence>
<proteinExistence type="predicted"/>
<dbReference type="GO" id="GO:0006364">
    <property type="term" value="P:rRNA processing"/>
    <property type="evidence" value="ECO:0007669"/>
    <property type="project" value="InterPro"/>
</dbReference>
<dbReference type="SUPFAM" id="SSF53098">
    <property type="entry name" value="Ribonuclease H-like"/>
    <property type="match status" value="1"/>
</dbReference>
<dbReference type="InterPro" id="IPR011583">
    <property type="entry name" value="Chitinase_II/V-like_cat"/>
</dbReference>
<dbReference type="InterPro" id="IPR050314">
    <property type="entry name" value="Glycosyl_Hydrlase_18"/>
</dbReference>
<dbReference type="GO" id="GO:0004568">
    <property type="term" value="F:chitinase activity"/>
    <property type="evidence" value="ECO:0007669"/>
    <property type="project" value="TreeGrafter"/>
</dbReference>
<dbReference type="InterPro" id="IPR001223">
    <property type="entry name" value="Glyco_hydro18_cat"/>
</dbReference>
<dbReference type="AlphaFoldDB" id="A0AA39RKW9"/>
<dbReference type="InterPro" id="IPR005227">
    <property type="entry name" value="YqgF"/>
</dbReference>
<dbReference type="PANTHER" id="PTHR11177:SF362">
    <property type="entry name" value="CLASS V CHITINASE-LIKE"/>
    <property type="match status" value="1"/>
</dbReference>
<dbReference type="PANTHER" id="PTHR11177">
    <property type="entry name" value="CHITINASE"/>
    <property type="match status" value="1"/>
</dbReference>
<dbReference type="Gene3D" id="3.20.20.80">
    <property type="entry name" value="Glycosidases"/>
    <property type="match status" value="1"/>
</dbReference>
<sequence>MKFFQPLTLFKEVSRTSRQASDMKQPGRFLCTHFGRGYVGLSHSDWDGAIVDFLAPVRKKKLVDKLQELIPRYNVEALVVAYHPSIRNRVKPNGAQVKGFIDDMCKIEEFKGLKYTYWDETLISKNANCHKRLIESYLRDCPQNDTQIMLIKCISDIYEASRILKTYLNFARFARFCERNGELLSLWTLEARNSSKSELIMTVVVDYSPDAYLLTYPIDLMQRYLNWIHVDTSDSSTPEDSGNFTAAPSALYDPTNIVNTDSANGPAISDDGVTEYNQIKIYNERFKAHVMYNSTNVVNYCSVETAWIGFDDVEAIRAKVSYAKDKGLLGYYVWQVSYDANWVLSQAAG</sequence>
<accession>A0AA39RKW9</accession>
<reference evidence="2" key="1">
    <citation type="journal article" date="2022" name="Plant J.">
        <title>Strategies of tolerance reflected in two North American maple genomes.</title>
        <authorList>
            <person name="McEvoy S.L."/>
            <person name="Sezen U.U."/>
            <person name="Trouern-Trend A."/>
            <person name="McMahon S.M."/>
            <person name="Schaberg P.G."/>
            <person name="Yang J."/>
            <person name="Wegrzyn J.L."/>
            <person name="Swenson N.G."/>
        </authorList>
    </citation>
    <scope>NUCLEOTIDE SEQUENCE</scope>
    <source>
        <strain evidence="2">NS2018</strain>
    </source>
</reference>
<dbReference type="SUPFAM" id="SSF51445">
    <property type="entry name" value="(Trans)glycosidases"/>
    <property type="match status" value="1"/>
</dbReference>
<dbReference type="GO" id="GO:0005576">
    <property type="term" value="C:extracellular region"/>
    <property type="evidence" value="ECO:0007669"/>
    <property type="project" value="TreeGrafter"/>
</dbReference>
<gene>
    <name evidence="2" type="ORF">LWI29_015109</name>
</gene>
<keyword evidence="3" id="KW-1185">Reference proteome</keyword>
<dbReference type="GO" id="GO:0005975">
    <property type="term" value="P:carbohydrate metabolic process"/>
    <property type="evidence" value="ECO:0007669"/>
    <property type="project" value="InterPro"/>
</dbReference>
<reference evidence="2" key="2">
    <citation type="submission" date="2023-06" db="EMBL/GenBank/DDBJ databases">
        <authorList>
            <person name="Swenson N.G."/>
            <person name="Wegrzyn J.L."/>
            <person name="Mcevoy S.L."/>
        </authorList>
    </citation>
    <scope>NUCLEOTIDE SEQUENCE</scope>
    <source>
        <strain evidence="2">NS2018</strain>
        <tissue evidence="2">Leaf</tissue>
    </source>
</reference>
<evidence type="ECO:0000313" key="2">
    <source>
        <dbReference type="EMBL" id="KAK0576301.1"/>
    </source>
</evidence>
<feature type="domain" description="Chitinase II/V-like catalytic" evidence="1">
    <location>
        <begin position="77"/>
        <end position="339"/>
    </location>
</feature>